<dbReference type="SUPFAM" id="SSF52540">
    <property type="entry name" value="P-loop containing nucleoside triphosphate hydrolases"/>
    <property type="match status" value="1"/>
</dbReference>
<keyword evidence="5" id="KW-1185">Reference proteome</keyword>
<name>A0AAD7YTY9_MYTSE</name>
<evidence type="ECO:0000259" key="3">
    <source>
        <dbReference type="Pfam" id="PF00004"/>
    </source>
</evidence>
<dbReference type="Gene3D" id="3.40.50.300">
    <property type="entry name" value="P-loop containing nucleotide triphosphate hydrolases"/>
    <property type="match status" value="1"/>
</dbReference>
<feature type="region of interest" description="Disordered" evidence="2">
    <location>
        <begin position="870"/>
        <end position="893"/>
    </location>
</feature>
<dbReference type="PANTHER" id="PTHR14690:SF9">
    <property type="entry name" value="GH08353P"/>
    <property type="match status" value="1"/>
</dbReference>
<dbReference type="Pfam" id="PF00004">
    <property type="entry name" value="AAA"/>
    <property type="match status" value="1"/>
</dbReference>
<proteinExistence type="predicted"/>
<protein>
    <recommendedName>
        <fullName evidence="3">ATPase AAA-type core domain-containing protein</fullName>
    </recommendedName>
</protein>
<feature type="coiled-coil region" evidence="1">
    <location>
        <begin position="494"/>
        <end position="525"/>
    </location>
</feature>
<organism evidence="4 5">
    <name type="scientific">Mythimna separata</name>
    <name type="common">Oriental armyworm</name>
    <name type="synonym">Pseudaletia separata</name>
    <dbReference type="NCBI Taxonomy" id="271217"/>
    <lineage>
        <taxon>Eukaryota</taxon>
        <taxon>Metazoa</taxon>
        <taxon>Ecdysozoa</taxon>
        <taxon>Arthropoda</taxon>
        <taxon>Hexapoda</taxon>
        <taxon>Insecta</taxon>
        <taxon>Pterygota</taxon>
        <taxon>Neoptera</taxon>
        <taxon>Endopterygota</taxon>
        <taxon>Lepidoptera</taxon>
        <taxon>Glossata</taxon>
        <taxon>Ditrysia</taxon>
        <taxon>Noctuoidea</taxon>
        <taxon>Noctuidae</taxon>
        <taxon>Noctuinae</taxon>
        <taxon>Hadenini</taxon>
        <taxon>Mythimna</taxon>
    </lineage>
</organism>
<dbReference type="InterPro" id="IPR052267">
    <property type="entry name" value="N-DRC_Component"/>
</dbReference>
<evidence type="ECO:0000313" key="4">
    <source>
        <dbReference type="EMBL" id="KAJ8727771.1"/>
    </source>
</evidence>
<reference evidence="4" key="1">
    <citation type="submission" date="2023-03" db="EMBL/GenBank/DDBJ databases">
        <title>Chromosome-level genomes of two armyworms, Mythimna separata and Mythimna loreyi, provide insights into the biosynthesis and reception of sex pheromones.</title>
        <authorList>
            <person name="Zhao H."/>
        </authorList>
    </citation>
    <scope>NUCLEOTIDE SEQUENCE</scope>
    <source>
        <strain evidence="4">BeijingLab</strain>
        <tissue evidence="4">Pupa</tissue>
    </source>
</reference>
<dbReference type="Proteomes" id="UP001231518">
    <property type="component" value="Chromosome 11"/>
</dbReference>
<evidence type="ECO:0000256" key="1">
    <source>
        <dbReference type="SAM" id="Coils"/>
    </source>
</evidence>
<keyword evidence="1" id="KW-0175">Coiled coil</keyword>
<comment type="caution">
    <text evidence="4">The sequence shown here is derived from an EMBL/GenBank/DDBJ whole genome shotgun (WGS) entry which is preliminary data.</text>
</comment>
<dbReference type="EMBL" id="JARGEI010000008">
    <property type="protein sequence ID" value="KAJ8727771.1"/>
    <property type="molecule type" value="Genomic_DNA"/>
</dbReference>
<feature type="domain" description="ATPase AAA-type core" evidence="3">
    <location>
        <begin position="618"/>
        <end position="735"/>
    </location>
</feature>
<dbReference type="InterPro" id="IPR003959">
    <property type="entry name" value="ATPase_AAA_core"/>
</dbReference>
<dbReference type="AlphaFoldDB" id="A0AAD7YTY9"/>
<gene>
    <name evidence="4" type="ORF">PYW07_001890</name>
</gene>
<dbReference type="Gene3D" id="1.10.8.60">
    <property type="match status" value="1"/>
</dbReference>
<feature type="compositionally biased region" description="Low complexity" evidence="2">
    <location>
        <begin position="879"/>
        <end position="893"/>
    </location>
</feature>
<dbReference type="GO" id="GO:0005524">
    <property type="term" value="F:ATP binding"/>
    <property type="evidence" value="ECO:0007669"/>
    <property type="project" value="InterPro"/>
</dbReference>
<dbReference type="InterPro" id="IPR027417">
    <property type="entry name" value="P-loop_NTPase"/>
</dbReference>
<evidence type="ECO:0000256" key="2">
    <source>
        <dbReference type="SAM" id="MobiDB-lite"/>
    </source>
</evidence>
<evidence type="ECO:0000313" key="5">
    <source>
        <dbReference type="Proteomes" id="UP001231518"/>
    </source>
</evidence>
<dbReference type="GO" id="GO:0016887">
    <property type="term" value="F:ATP hydrolysis activity"/>
    <property type="evidence" value="ECO:0007669"/>
    <property type="project" value="InterPro"/>
</dbReference>
<sequence length="893" mass="104709">MSKDFYFSKWKEGLKHLKKLVDADIEHQEARTHDPTLPQAVQRLTSILGQYILIYNELIECFYQNLQVQKTAYYDKVVKAVVSRILELKAELEKIENSRFQFIGHGLIQVHHTTCDIEMTAIPAGPGRPEHLQTELDKILARVKKNENPLLTIAEEDEKPTTVASRLSSFSVSERWGSRVTINIEEPPKVKKVEISEEKRKTQEYAALIMAHEKTRQVTRSMRYSQVKREMWEKELKGLLSPPAKYEVRVRSAELIQKVFRAYFDLKRQRIQNCKRDQLLGINFCDTKNLHTQRIKAEEVFEDRSKLQRDYEKEWLAHRENVKQEFLKNKRAEIRDDFHDQIREWFVEWFESVQFFHDIPKVGSAPIFRGEVPSPYEWLEENKAQAAKNEADSKKNPQDLKFEKKEAKKEKMLQKRAEQMKLKAEALLLKKMMKNPTMHPGYYYPLSKRTDQLMEVIEYYHNSWDFHDKSESLEVKAKYIPRIDEEDAIKEVKLEVLKEADEDMRQELNQLKKALKVDYEANEEEMPVNLLKPIKGEKKQKKVKNELSKQACEMIEILVEQGFIKEYPRKKIEDFIGDANFGGEDLRSQIKPAFPFNFELRAYWWEKCGEVCLGFHRILLVGPKISGKKILVHALASMNDAVLFELDPHKFQGDMLSTEFLKHLVHMLVTCARALQPSVIHIRHVQKLFYAKIPPEEAEMNLPLLKTFLVVKLLKRIKKTDKITVIGTCTDPWLAKAGPLLKQFPEVLLLPDCTYSQVVQLLKEWFVRHQVIPANFNVTSLAYALHGYSFGYLKDVLERFMSAERTVKIAAFGLLPVEVYDFILEDNKESKVDYDQYLKWYTEKTRAGIKEMRHLKDQREFKAAVEKLEEKNQKKMKAKSAPASTTSSYTRLK</sequence>
<dbReference type="PANTHER" id="PTHR14690">
    <property type="entry name" value="IQ MOTIF CONTAINING WITH AAA DOMAIN 1"/>
    <property type="match status" value="1"/>
</dbReference>
<accession>A0AAD7YTY9</accession>